<dbReference type="GO" id="GO:0016236">
    <property type="term" value="P:macroautophagy"/>
    <property type="evidence" value="ECO:0007669"/>
    <property type="project" value="TreeGrafter"/>
</dbReference>
<feature type="transmembrane region" description="Helical" evidence="6">
    <location>
        <begin position="76"/>
        <end position="96"/>
    </location>
</feature>
<comment type="subcellular location">
    <subcellularLocation>
        <location evidence="1">Membrane</location>
        <topology evidence="1">Multi-pass membrane protein</topology>
    </subcellularLocation>
</comment>
<evidence type="ECO:0000313" key="8">
    <source>
        <dbReference type="Proteomes" id="UP000054279"/>
    </source>
</evidence>
<sequence length="370" mass="41578">MSASQRPMAKYPDHLGRPVSSLSHKSAYPYFISLPESLKLHLGYFIRGLVDAFRWDFTIKTIHGDAEIRSHVLKSFLLNGLTLTSIYVFEYILFPLATGGHKHRHISWFYQALWLFPLAMVSLYLNGSWASVVAKRSFTLQHGPRAAVPAPSYKGMLTAIASSAYRIVMVITSFVLTNLLLLIPVVGRFLSFMFLCWVNAYYCFEFTWIARGLTLAQRVRFLEERWAYYFAFGLPSAALCELSPPLAGVATFALLLPYFIIKSTIARPVPRNPYSPLVDSAQENQGHDGQTRPVYPSPFIPIRIPIFSAVIAIDNFVVRILSVGSSSGRRSSFKEVSDKQSLPGDPDVAANVEEGNIRPGRRTRVTKKFD</sequence>
<evidence type="ECO:0000256" key="3">
    <source>
        <dbReference type="ARBA" id="ARBA00022989"/>
    </source>
</evidence>
<feature type="transmembrane region" description="Helical" evidence="6">
    <location>
        <begin position="228"/>
        <end position="261"/>
    </location>
</feature>
<proteinExistence type="predicted"/>
<dbReference type="OrthoDB" id="266518at2759"/>
<feature type="transmembrane region" description="Helical" evidence="6">
    <location>
        <begin position="108"/>
        <end position="127"/>
    </location>
</feature>
<evidence type="ECO:0000256" key="4">
    <source>
        <dbReference type="ARBA" id="ARBA00023136"/>
    </source>
</evidence>
<dbReference type="GO" id="GO:0005783">
    <property type="term" value="C:endoplasmic reticulum"/>
    <property type="evidence" value="ECO:0007669"/>
    <property type="project" value="TreeGrafter"/>
</dbReference>
<keyword evidence="3 6" id="KW-1133">Transmembrane helix</keyword>
<evidence type="ECO:0000256" key="1">
    <source>
        <dbReference type="ARBA" id="ARBA00004141"/>
    </source>
</evidence>
<evidence type="ECO:0000256" key="5">
    <source>
        <dbReference type="SAM" id="MobiDB-lite"/>
    </source>
</evidence>
<keyword evidence="2 6" id="KW-0812">Transmembrane</keyword>
<dbReference type="PANTHER" id="PTHR21389">
    <property type="entry name" value="P53 INDUCED PROTEIN"/>
    <property type="match status" value="1"/>
</dbReference>
<keyword evidence="4 6" id="KW-0472">Membrane</keyword>
<gene>
    <name evidence="7" type="ORF">M422DRAFT_207809</name>
</gene>
<feature type="transmembrane region" description="Helical" evidence="6">
    <location>
        <begin position="302"/>
        <end position="321"/>
    </location>
</feature>
<evidence type="ECO:0000256" key="2">
    <source>
        <dbReference type="ARBA" id="ARBA00022692"/>
    </source>
</evidence>
<protein>
    <submittedName>
        <fullName evidence="7">Uncharacterized protein</fullName>
    </submittedName>
</protein>
<dbReference type="AlphaFoldDB" id="A0A0C9UM86"/>
<dbReference type="Pfam" id="PF07264">
    <property type="entry name" value="EI24"/>
    <property type="match status" value="1"/>
</dbReference>
<organism evidence="7 8">
    <name type="scientific">Sphaerobolus stellatus (strain SS14)</name>
    <dbReference type="NCBI Taxonomy" id="990650"/>
    <lineage>
        <taxon>Eukaryota</taxon>
        <taxon>Fungi</taxon>
        <taxon>Dikarya</taxon>
        <taxon>Basidiomycota</taxon>
        <taxon>Agaricomycotina</taxon>
        <taxon>Agaricomycetes</taxon>
        <taxon>Phallomycetidae</taxon>
        <taxon>Geastrales</taxon>
        <taxon>Sphaerobolaceae</taxon>
        <taxon>Sphaerobolus</taxon>
    </lineage>
</organism>
<reference evidence="7 8" key="1">
    <citation type="submission" date="2014-06" db="EMBL/GenBank/DDBJ databases">
        <title>Evolutionary Origins and Diversification of the Mycorrhizal Mutualists.</title>
        <authorList>
            <consortium name="DOE Joint Genome Institute"/>
            <consortium name="Mycorrhizal Genomics Consortium"/>
            <person name="Kohler A."/>
            <person name="Kuo A."/>
            <person name="Nagy L.G."/>
            <person name="Floudas D."/>
            <person name="Copeland A."/>
            <person name="Barry K.W."/>
            <person name="Cichocki N."/>
            <person name="Veneault-Fourrey C."/>
            <person name="LaButti K."/>
            <person name="Lindquist E.A."/>
            <person name="Lipzen A."/>
            <person name="Lundell T."/>
            <person name="Morin E."/>
            <person name="Murat C."/>
            <person name="Riley R."/>
            <person name="Ohm R."/>
            <person name="Sun H."/>
            <person name="Tunlid A."/>
            <person name="Henrissat B."/>
            <person name="Grigoriev I.V."/>
            <person name="Hibbett D.S."/>
            <person name="Martin F."/>
        </authorList>
    </citation>
    <scope>NUCLEOTIDE SEQUENCE [LARGE SCALE GENOMIC DNA]</scope>
    <source>
        <strain evidence="7 8">SS14</strain>
    </source>
</reference>
<dbReference type="EMBL" id="KN837118">
    <property type="protein sequence ID" value="KIJ44183.1"/>
    <property type="molecule type" value="Genomic_DNA"/>
</dbReference>
<dbReference type="Proteomes" id="UP000054279">
    <property type="component" value="Unassembled WGS sequence"/>
</dbReference>
<feature type="region of interest" description="Disordered" evidence="5">
    <location>
        <begin position="328"/>
        <end position="370"/>
    </location>
</feature>
<dbReference type="PANTHER" id="PTHR21389:SF0">
    <property type="entry name" value="ETOPOSIDE-INDUCED PROTEIN 2.4 HOMOLOG"/>
    <property type="match status" value="1"/>
</dbReference>
<dbReference type="HOGENOM" id="CLU_046461_0_0_1"/>
<evidence type="ECO:0000313" key="7">
    <source>
        <dbReference type="EMBL" id="KIJ44183.1"/>
    </source>
</evidence>
<accession>A0A0C9UM86</accession>
<evidence type="ECO:0000256" key="6">
    <source>
        <dbReference type="SAM" id="Phobius"/>
    </source>
</evidence>
<name>A0A0C9UM86_SPHS4</name>
<feature type="transmembrane region" description="Helical" evidence="6">
    <location>
        <begin position="164"/>
        <end position="183"/>
    </location>
</feature>
<feature type="compositionally biased region" description="Basic residues" evidence="5">
    <location>
        <begin position="359"/>
        <end position="370"/>
    </location>
</feature>
<keyword evidence="8" id="KW-1185">Reference proteome</keyword>
<dbReference type="InterPro" id="IPR059112">
    <property type="entry name" value="CysZ/EI24"/>
</dbReference>
<dbReference type="GO" id="GO:0016020">
    <property type="term" value="C:membrane"/>
    <property type="evidence" value="ECO:0007669"/>
    <property type="project" value="UniProtKB-SubCell"/>
</dbReference>
<feature type="transmembrane region" description="Helical" evidence="6">
    <location>
        <begin position="189"/>
        <end position="208"/>
    </location>
</feature>